<evidence type="ECO:0000256" key="6">
    <source>
        <dbReference type="SAM" id="SignalP"/>
    </source>
</evidence>
<keyword evidence="9" id="KW-1185">Reference proteome</keyword>
<organism evidence="8 9">
    <name type="scientific">Virgisporangium ochraceum</name>
    <dbReference type="NCBI Taxonomy" id="65505"/>
    <lineage>
        <taxon>Bacteria</taxon>
        <taxon>Bacillati</taxon>
        <taxon>Actinomycetota</taxon>
        <taxon>Actinomycetes</taxon>
        <taxon>Micromonosporales</taxon>
        <taxon>Micromonosporaceae</taxon>
        <taxon>Virgisporangium</taxon>
    </lineage>
</organism>
<dbReference type="GO" id="GO:0008234">
    <property type="term" value="F:cysteine-type peptidase activity"/>
    <property type="evidence" value="ECO:0007669"/>
    <property type="project" value="UniProtKB-KW"/>
</dbReference>
<evidence type="ECO:0000313" key="8">
    <source>
        <dbReference type="EMBL" id="GIJ66362.1"/>
    </source>
</evidence>
<dbReference type="AlphaFoldDB" id="A0A8J3ZLP1"/>
<keyword evidence="6" id="KW-0732">Signal</keyword>
<name>A0A8J3ZLP1_9ACTN</name>
<evidence type="ECO:0000256" key="4">
    <source>
        <dbReference type="ARBA" id="ARBA00022807"/>
    </source>
</evidence>
<proteinExistence type="inferred from homology"/>
<dbReference type="Pfam" id="PF00877">
    <property type="entry name" value="NLPC_P60"/>
    <property type="match status" value="1"/>
</dbReference>
<keyword evidence="3" id="KW-0378">Hydrolase</keyword>
<dbReference type="InterPro" id="IPR000064">
    <property type="entry name" value="NLP_P60_dom"/>
</dbReference>
<evidence type="ECO:0000313" key="9">
    <source>
        <dbReference type="Proteomes" id="UP000635606"/>
    </source>
</evidence>
<dbReference type="PROSITE" id="PS51935">
    <property type="entry name" value="NLPC_P60"/>
    <property type="match status" value="1"/>
</dbReference>
<comment type="similarity">
    <text evidence="1">Belongs to the peptidase C40 family.</text>
</comment>
<keyword evidence="4" id="KW-0788">Thiol protease</keyword>
<evidence type="ECO:0000259" key="7">
    <source>
        <dbReference type="PROSITE" id="PS51935"/>
    </source>
</evidence>
<evidence type="ECO:0000256" key="3">
    <source>
        <dbReference type="ARBA" id="ARBA00022801"/>
    </source>
</evidence>
<dbReference type="Gene3D" id="6.10.250.3150">
    <property type="match status" value="1"/>
</dbReference>
<dbReference type="Gene3D" id="3.90.1720.10">
    <property type="entry name" value="endopeptidase domain like (from Nostoc punctiforme)"/>
    <property type="match status" value="1"/>
</dbReference>
<reference evidence="8" key="1">
    <citation type="submission" date="2021-01" db="EMBL/GenBank/DDBJ databases">
        <title>Whole genome shotgun sequence of Virgisporangium ochraceum NBRC 16418.</title>
        <authorList>
            <person name="Komaki H."/>
            <person name="Tamura T."/>
        </authorList>
    </citation>
    <scope>NUCLEOTIDE SEQUENCE</scope>
    <source>
        <strain evidence="8">NBRC 16418</strain>
    </source>
</reference>
<sequence length="319" mass="34468">MRLRVLAAAVLGSVLALSLGAQAHAEPSTTEIEKQIDAQWNQLEPVIEEHNKIQAELAENKAKVDALTEQIRPLQEQVDAARSKVAALTVHEYKTGRTGTLNALLAAGSSDGLGDRLVRLEALARKQEAALADVLALKKQYEEAKQPLDQLVSKLSAQEADLAKRKADIDAEIKKLNDMRLAAFGTTGGKGALQPAPCPATYPGGPASIAARTACAQIGKPYVFGSTGPGTFDCSGLTMYAWKAAGVSLRHYTKWQWSDTKPVSRAELRPGDLVFYYSDLHHMGMYVGNNWIVHAPTSGDQVRMKRIDDGPIAGYRRPG</sequence>
<feature type="coiled-coil region" evidence="5">
    <location>
        <begin position="50"/>
        <end position="84"/>
    </location>
</feature>
<keyword evidence="5" id="KW-0175">Coiled coil</keyword>
<feature type="domain" description="NlpC/P60" evidence="7">
    <location>
        <begin position="204"/>
        <end position="319"/>
    </location>
</feature>
<dbReference type="InterPro" id="IPR038765">
    <property type="entry name" value="Papain-like_cys_pep_sf"/>
</dbReference>
<dbReference type="SUPFAM" id="SSF54001">
    <property type="entry name" value="Cysteine proteinases"/>
    <property type="match status" value="1"/>
</dbReference>
<feature type="signal peptide" evidence="6">
    <location>
        <begin position="1"/>
        <end position="23"/>
    </location>
</feature>
<dbReference type="PANTHER" id="PTHR47359:SF3">
    <property type="entry name" value="NLP_P60 DOMAIN-CONTAINING PROTEIN-RELATED"/>
    <property type="match status" value="1"/>
</dbReference>
<feature type="chain" id="PRO_5038570446" description="NlpC/P60 domain-containing protein" evidence="6">
    <location>
        <begin position="24"/>
        <end position="319"/>
    </location>
</feature>
<comment type="caution">
    <text evidence="8">The sequence shown here is derived from an EMBL/GenBank/DDBJ whole genome shotgun (WGS) entry which is preliminary data.</text>
</comment>
<evidence type="ECO:0000256" key="1">
    <source>
        <dbReference type="ARBA" id="ARBA00007074"/>
    </source>
</evidence>
<dbReference type="PANTHER" id="PTHR47359">
    <property type="entry name" value="PEPTIDOGLYCAN DL-ENDOPEPTIDASE CWLO"/>
    <property type="match status" value="1"/>
</dbReference>
<accession>A0A8J3ZLP1</accession>
<keyword evidence="2" id="KW-0645">Protease</keyword>
<dbReference type="RefSeq" id="WP_203926327.1">
    <property type="nucleotide sequence ID" value="NZ_BOPH01000017.1"/>
</dbReference>
<gene>
    <name evidence="8" type="ORF">Voc01_012790</name>
</gene>
<dbReference type="InterPro" id="IPR051794">
    <property type="entry name" value="PG_Endopeptidase_C40"/>
</dbReference>
<dbReference type="EMBL" id="BOPH01000017">
    <property type="protein sequence ID" value="GIJ66362.1"/>
    <property type="molecule type" value="Genomic_DNA"/>
</dbReference>
<dbReference type="Proteomes" id="UP000635606">
    <property type="component" value="Unassembled WGS sequence"/>
</dbReference>
<dbReference type="GO" id="GO:0006508">
    <property type="term" value="P:proteolysis"/>
    <property type="evidence" value="ECO:0007669"/>
    <property type="project" value="UniProtKB-KW"/>
</dbReference>
<protein>
    <recommendedName>
        <fullName evidence="7">NlpC/P60 domain-containing protein</fullName>
    </recommendedName>
</protein>
<evidence type="ECO:0000256" key="5">
    <source>
        <dbReference type="SAM" id="Coils"/>
    </source>
</evidence>
<evidence type="ECO:0000256" key="2">
    <source>
        <dbReference type="ARBA" id="ARBA00022670"/>
    </source>
</evidence>